<evidence type="ECO:0000313" key="1">
    <source>
        <dbReference type="EMBL" id="KAI0027360.1"/>
    </source>
</evidence>
<gene>
    <name evidence="1" type="ORF">K488DRAFT_29215</name>
</gene>
<sequence>CAYCTPPYPLDKKSGPLIIEHMSTHVLRDRKHIDHETEPCRLCLRSHEAFQIYLTKRRGKHGSTIIDRARLCCPNLVSFSYAKAAQLHKGSPCSNVPLQCPLCDAGSPAVWRYNLQYHLARVHP</sequence>
<feature type="non-terminal residue" evidence="1">
    <location>
        <position position="124"/>
    </location>
</feature>
<proteinExistence type="predicted"/>
<reference evidence="1" key="1">
    <citation type="submission" date="2021-02" db="EMBL/GenBank/DDBJ databases">
        <authorList>
            <consortium name="DOE Joint Genome Institute"/>
            <person name="Ahrendt S."/>
            <person name="Looney B.P."/>
            <person name="Miyauchi S."/>
            <person name="Morin E."/>
            <person name="Drula E."/>
            <person name="Courty P.E."/>
            <person name="Chicoki N."/>
            <person name="Fauchery L."/>
            <person name="Kohler A."/>
            <person name="Kuo A."/>
            <person name="Labutti K."/>
            <person name="Pangilinan J."/>
            <person name="Lipzen A."/>
            <person name="Riley R."/>
            <person name="Andreopoulos W."/>
            <person name="He G."/>
            <person name="Johnson J."/>
            <person name="Barry K.W."/>
            <person name="Grigoriev I.V."/>
            <person name="Nagy L."/>
            <person name="Hibbett D."/>
            <person name="Henrissat B."/>
            <person name="Matheny P.B."/>
            <person name="Labbe J."/>
            <person name="Martin F."/>
        </authorList>
    </citation>
    <scope>NUCLEOTIDE SEQUENCE</scope>
    <source>
        <strain evidence="1">EC-137</strain>
    </source>
</reference>
<comment type="caution">
    <text evidence="1">The sequence shown here is derived from an EMBL/GenBank/DDBJ whole genome shotgun (WGS) entry which is preliminary data.</text>
</comment>
<feature type="non-terminal residue" evidence="1">
    <location>
        <position position="1"/>
    </location>
</feature>
<accession>A0ACB8Q6T0</accession>
<organism evidence="1 2">
    <name type="scientific">Vararia minispora EC-137</name>
    <dbReference type="NCBI Taxonomy" id="1314806"/>
    <lineage>
        <taxon>Eukaryota</taxon>
        <taxon>Fungi</taxon>
        <taxon>Dikarya</taxon>
        <taxon>Basidiomycota</taxon>
        <taxon>Agaricomycotina</taxon>
        <taxon>Agaricomycetes</taxon>
        <taxon>Russulales</taxon>
        <taxon>Lachnocladiaceae</taxon>
        <taxon>Vararia</taxon>
    </lineage>
</organism>
<dbReference type="EMBL" id="MU273923">
    <property type="protein sequence ID" value="KAI0027360.1"/>
    <property type="molecule type" value="Genomic_DNA"/>
</dbReference>
<evidence type="ECO:0000313" key="2">
    <source>
        <dbReference type="Proteomes" id="UP000814128"/>
    </source>
</evidence>
<keyword evidence="2" id="KW-1185">Reference proteome</keyword>
<name>A0ACB8Q6T0_9AGAM</name>
<protein>
    <submittedName>
        <fullName evidence="1">Uncharacterized protein</fullName>
    </submittedName>
</protein>
<reference evidence="1" key="2">
    <citation type="journal article" date="2022" name="New Phytol.">
        <title>Evolutionary transition to the ectomycorrhizal habit in the genomes of a hyperdiverse lineage of mushroom-forming fungi.</title>
        <authorList>
            <person name="Looney B."/>
            <person name="Miyauchi S."/>
            <person name="Morin E."/>
            <person name="Drula E."/>
            <person name="Courty P.E."/>
            <person name="Kohler A."/>
            <person name="Kuo A."/>
            <person name="LaButti K."/>
            <person name="Pangilinan J."/>
            <person name="Lipzen A."/>
            <person name="Riley R."/>
            <person name="Andreopoulos W."/>
            <person name="He G."/>
            <person name="Johnson J."/>
            <person name="Nolan M."/>
            <person name="Tritt A."/>
            <person name="Barry K.W."/>
            <person name="Grigoriev I.V."/>
            <person name="Nagy L.G."/>
            <person name="Hibbett D."/>
            <person name="Henrissat B."/>
            <person name="Matheny P.B."/>
            <person name="Labbe J."/>
            <person name="Martin F.M."/>
        </authorList>
    </citation>
    <scope>NUCLEOTIDE SEQUENCE</scope>
    <source>
        <strain evidence="1">EC-137</strain>
    </source>
</reference>
<dbReference type="Proteomes" id="UP000814128">
    <property type="component" value="Unassembled WGS sequence"/>
</dbReference>